<dbReference type="AlphaFoldDB" id="A0A392RPR6"/>
<dbReference type="EMBL" id="LXQA010254323">
    <property type="protein sequence ID" value="MCI38309.1"/>
    <property type="molecule type" value="Genomic_DNA"/>
</dbReference>
<dbReference type="Proteomes" id="UP000265520">
    <property type="component" value="Unassembled WGS sequence"/>
</dbReference>
<feature type="non-terminal residue" evidence="1">
    <location>
        <position position="1"/>
    </location>
</feature>
<protein>
    <submittedName>
        <fullName evidence="1">Uncharacterized protein</fullName>
    </submittedName>
</protein>
<proteinExistence type="predicted"/>
<comment type="caution">
    <text evidence="1">The sequence shown here is derived from an EMBL/GenBank/DDBJ whole genome shotgun (WGS) entry which is preliminary data.</text>
</comment>
<evidence type="ECO:0000313" key="2">
    <source>
        <dbReference type="Proteomes" id="UP000265520"/>
    </source>
</evidence>
<evidence type="ECO:0000313" key="1">
    <source>
        <dbReference type="EMBL" id="MCI38309.1"/>
    </source>
</evidence>
<sequence length="30" mass="3203">GEFSMIEGSRWFMNEIGGGYCCDDVAVDGG</sequence>
<keyword evidence="2" id="KW-1185">Reference proteome</keyword>
<reference evidence="1 2" key="1">
    <citation type="journal article" date="2018" name="Front. Plant Sci.">
        <title>Red Clover (Trifolium pratense) and Zigzag Clover (T. medium) - A Picture of Genomic Similarities and Differences.</title>
        <authorList>
            <person name="Dluhosova J."/>
            <person name="Istvanek J."/>
            <person name="Nedelnik J."/>
            <person name="Repkova J."/>
        </authorList>
    </citation>
    <scope>NUCLEOTIDE SEQUENCE [LARGE SCALE GENOMIC DNA]</scope>
    <source>
        <strain evidence="2">cv. 10/8</strain>
        <tissue evidence="1">Leaf</tissue>
    </source>
</reference>
<organism evidence="1 2">
    <name type="scientific">Trifolium medium</name>
    <dbReference type="NCBI Taxonomy" id="97028"/>
    <lineage>
        <taxon>Eukaryota</taxon>
        <taxon>Viridiplantae</taxon>
        <taxon>Streptophyta</taxon>
        <taxon>Embryophyta</taxon>
        <taxon>Tracheophyta</taxon>
        <taxon>Spermatophyta</taxon>
        <taxon>Magnoliopsida</taxon>
        <taxon>eudicotyledons</taxon>
        <taxon>Gunneridae</taxon>
        <taxon>Pentapetalae</taxon>
        <taxon>rosids</taxon>
        <taxon>fabids</taxon>
        <taxon>Fabales</taxon>
        <taxon>Fabaceae</taxon>
        <taxon>Papilionoideae</taxon>
        <taxon>50 kb inversion clade</taxon>
        <taxon>NPAAA clade</taxon>
        <taxon>Hologalegina</taxon>
        <taxon>IRL clade</taxon>
        <taxon>Trifolieae</taxon>
        <taxon>Trifolium</taxon>
    </lineage>
</organism>
<accession>A0A392RPR6</accession>
<name>A0A392RPR6_9FABA</name>